<feature type="signal peptide" evidence="1">
    <location>
        <begin position="1"/>
        <end position="24"/>
    </location>
</feature>
<reference evidence="2 3" key="1">
    <citation type="submission" date="2019-04" db="EMBL/GenBank/DDBJ databases">
        <title>An improved genome assembly and genetic linkage map for asparagus bean, Vigna unguiculata ssp. sesquipedialis.</title>
        <authorList>
            <person name="Xia Q."/>
            <person name="Zhang R."/>
            <person name="Dong Y."/>
        </authorList>
    </citation>
    <scope>NUCLEOTIDE SEQUENCE [LARGE SCALE GENOMIC DNA]</scope>
    <source>
        <tissue evidence="2">Leaf</tissue>
    </source>
</reference>
<evidence type="ECO:0000313" key="3">
    <source>
        <dbReference type="Proteomes" id="UP000501690"/>
    </source>
</evidence>
<protein>
    <submittedName>
        <fullName evidence="2">Uncharacterized protein</fullName>
    </submittedName>
</protein>
<evidence type="ECO:0000256" key="1">
    <source>
        <dbReference type="SAM" id="SignalP"/>
    </source>
</evidence>
<keyword evidence="3" id="KW-1185">Reference proteome</keyword>
<dbReference type="Proteomes" id="UP000501690">
    <property type="component" value="Linkage Group LG11"/>
</dbReference>
<sequence>MDQSKTLFVITCTIFLCLNPYTTTASHQRSAAMLEKRRTSDNHCNNGCIIFSTINQRRSALLPTFQPPSHHRRKMQPLRVDVAVSSDHHVQPVNCREVGQRERTTCICTTLTSSEQCFHHSRNHHRSPCNFMTVRERTVVAPSLEKKKNHAAWPTSTHQ</sequence>
<keyword evidence="1" id="KW-0732">Signal</keyword>
<name>A0A4D6NPX4_VIGUN</name>
<dbReference type="EMBL" id="CP039355">
    <property type="protein sequence ID" value="QCE14589.1"/>
    <property type="molecule type" value="Genomic_DNA"/>
</dbReference>
<dbReference type="AlphaFoldDB" id="A0A4D6NPX4"/>
<proteinExistence type="predicted"/>
<feature type="chain" id="PRO_5020022069" evidence="1">
    <location>
        <begin position="25"/>
        <end position="159"/>
    </location>
</feature>
<accession>A0A4D6NPX4</accession>
<organism evidence="2 3">
    <name type="scientific">Vigna unguiculata</name>
    <name type="common">Cowpea</name>
    <dbReference type="NCBI Taxonomy" id="3917"/>
    <lineage>
        <taxon>Eukaryota</taxon>
        <taxon>Viridiplantae</taxon>
        <taxon>Streptophyta</taxon>
        <taxon>Embryophyta</taxon>
        <taxon>Tracheophyta</taxon>
        <taxon>Spermatophyta</taxon>
        <taxon>Magnoliopsida</taxon>
        <taxon>eudicotyledons</taxon>
        <taxon>Gunneridae</taxon>
        <taxon>Pentapetalae</taxon>
        <taxon>rosids</taxon>
        <taxon>fabids</taxon>
        <taxon>Fabales</taxon>
        <taxon>Fabaceae</taxon>
        <taxon>Papilionoideae</taxon>
        <taxon>50 kb inversion clade</taxon>
        <taxon>NPAAA clade</taxon>
        <taxon>indigoferoid/millettioid clade</taxon>
        <taxon>Phaseoleae</taxon>
        <taxon>Vigna</taxon>
    </lineage>
</organism>
<gene>
    <name evidence="2" type="ORF">DEO72_LG11g1592</name>
</gene>
<evidence type="ECO:0000313" key="2">
    <source>
        <dbReference type="EMBL" id="QCE14589.1"/>
    </source>
</evidence>